<dbReference type="Gene3D" id="3.40.1050.10">
    <property type="entry name" value="Carbonic anhydrase"/>
    <property type="match status" value="1"/>
</dbReference>
<dbReference type="InterPro" id="IPR036874">
    <property type="entry name" value="Carbonic_anhydrase_sf"/>
</dbReference>
<keyword evidence="2" id="KW-0732">Signal</keyword>
<dbReference type="Pfam" id="PF00484">
    <property type="entry name" value="Pro_CA"/>
    <property type="match status" value="1"/>
</dbReference>
<feature type="signal peptide" evidence="2">
    <location>
        <begin position="1"/>
        <end position="25"/>
    </location>
</feature>
<comment type="similarity">
    <text evidence="1">Belongs to the beta-class carbonic anhydrase family.</text>
</comment>
<accession>A0ABS3J3J1</accession>
<protein>
    <submittedName>
        <fullName evidence="3">Carbonic anhydrase</fullName>
    </submittedName>
</protein>
<dbReference type="EMBL" id="JAFMPY010000006">
    <property type="protein sequence ID" value="MBO0903548.1"/>
    <property type="molecule type" value="Genomic_DNA"/>
</dbReference>
<dbReference type="PANTHER" id="PTHR11002">
    <property type="entry name" value="CARBONIC ANHYDRASE"/>
    <property type="match status" value="1"/>
</dbReference>
<evidence type="ECO:0000256" key="1">
    <source>
        <dbReference type="ARBA" id="ARBA00006217"/>
    </source>
</evidence>
<dbReference type="Proteomes" id="UP000664288">
    <property type="component" value="Unassembled WGS sequence"/>
</dbReference>
<dbReference type="RefSeq" id="WP_207350184.1">
    <property type="nucleotide sequence ID" value="NZ_JAFMPY010000006.1"/>
</dbReference>
<reference evidence="3 4" key="1">
    <citation type="submission" date="2021-03" db="EMBL/GenBank/DDBJ databases">
        <title>Whole genome sequence of Jiella sp. MQZ13P-4.</title>
        <authorList>
            <person name="Tuo L."/>
        </authorList>
    </citation>
    <scope>NUCLEOTIDE SEQUENCE [LARGE SCALE GENOMIC DNA]</scope>
    <source>
        <strain evidence="3 4">MQZ13P-4</strain>
    </source>
</reference>
<dbReference type="CDD" id="cd03378">
    <property type="entry name" value="beta_CA_cladeC"/>
    <property type="match status" value="1"/>
</dbReference>
<dbReference type="SUPFAM" id="SSF53056">
    <property type="entry name" value="beta-carbonic anhydrase, cab"/>
    <property type="match status" value="1"/>
</dbReference>
<evidence type="ECO:0000313" key="3">
    <source>
        <dbReference type="EMBL" id="MBO0903548.1"/>
    </source>
</evidence>
<gene>
    <name evidence="3" type="ORF">J1C47_07825</name>
</gene>
<name>A0ABS3J3J1_9HYPH</name>
<dbReference type="PANTHER" id="PTHR11002:SF79">
    <property type="entry name" value="CARBONIC ANHYDRASE 2"/>
    <property type="match status" value="1"/>
</dbReference>
<dbReference type="InterPro" id="IPR001765">
    <property type="entry name" value="Carbonic_anhydrase"/>
</dbReference>
<evidence type="ECO:0000256" key="2">
    <source>
        <dbReference type="SAM" id="SignalP"/>
    </source>
</evidence>
<sequence>MLTRRMMCGCLAAVPLATIARPSLAAEGDACDVFTPARQQAMSPADALARLKAGNERFVAGKTIDCDLLAQAKRTAGGQAPFAAIVGCMDSRVPPELVFDQKIGDVFDARIAGNFVDTNILGSLEFATKVAGARLICILGHSDCGAIKGAIDGVELGNLTATLSNIRPAVDAASTGGDAGTSKDAAFVQKVSDANVELAGRFILDNSPTIKSMVDAGDVMIVGAMHELASGRVRFFEG</sequence>
<comment type="caution">
    <text evidence="3">The sequence shown here is derived from an EMBL/GenBank/DDBJ whole genome shotgun (WGS) entry which is preliminary data.</text>
</comment>
<feature type="chain" id="PRO_5046582262" evidence="2">
    <location>
        <begin position="26"/>
        <end position="238"/>
    </location>
</feature>
<organism evidence="3 4">
    <name type="scientific">Jiella sonneratiae</name>
    <dbReference type="NCBI Taxonomy" id="2816856"/>
    <lineage>
        <taxon>Bacteria</taxon>
        <taxon>Pseudomonadati</taxon>
        <taxon>Pseudomonadota</taxon>
        <taxon>Alphaproteobacteria</taxon>
        <taxon>Hyphomicrobiales</taxon>
        <taxon>Aurantimonadaceae</taxon>
        <taxon>Jiella</taxon>
    </lineage>
</organism>
<proteinExistence type="inferred from homology"/>
<evidence type="ECO:0000313" key="4">
    <source>
        <dbReference type="Proteomes" id="UP000664288"/>
    </source>
</evidence>
<dbReference type="SMART" id="SM00947">
    <property type="entry name" value="Pro_CA"/>
    <property type="match status" value="1"/>
</dbReference>
<keyword evidence="4" id="KW-1185">Reference proteome</keyword>